<dbReference type="InterPro" id="IPR052709">
    <property type="entry name" value="Transposase-MT_Hybrid"/>
</dbReference>
<accession>A0A815X0J6</accession>
<protein>
    <recommendedName>
        <fullName evidence="5">Mos1 transposase HTH domain-containing protein</fullName>
    </recommendedName>
</protein>
<dbReference type="AlphaFoldDB" id="A0A815X0J6"/>
<dbReference type="EMBL" id="CAJNOR010010758">
    <property type="protein sequence ID" value="CAF1656445.1"/>
    <property type="molecule type" value="Genomic_DNA"/>
</dbReference>
<gene>
    <name evidence="1" type="ORF">EDS130_LOCUS45960</name>
    <name evidence="2" type="ORF">XAT740_LOCUS56005</name>
</gene>
<evidence type="ECO:0000313" key="2">
    <source>
        <dbReference type="EMBL" id="CAF1656445.1"/>
    </source>
</evidence>
<dbReference type="PANTHER" id="PTHR46060:SF1">
    <property type="entry name" value="MARINER MOS1 TRANSPOSASE-LIKE PROTEIN"/>
    <property type="match status" value="1"/>
</dbReference>
<evidence type="ECO:0000313" key="4">
    <source>
        <dbReference type="Proteomes" id="UP000663852"/>
    </source>
</evidence>
<evidence type="ECO:0000313" key="1">
    <source>
        <dbReference type="EMBL" id="CAF1550336.1"/>
    </source>
</evidence>
<reference evidence="1" key="1">
    <citation type="submission" date="2021-02" db="EMBL/GenBank/DDBJ databases">
        <authorList>
            <person name="Nowell W R."/>
        </authorList>
    </citation>
    <scope>NUCLEOTIDE SEQUENCE</scope>
</reference>
<evidence type="ECO:0000313" key="3">
    <source>
        <dbReference type="Proteomes" id="UP000663828"/>
    </source>
</evidence>
<keyword evidence="3" id="KW-1185">Reference proteome</keyword>
<organism evidence="1 4">
    <name type="scientific">Adineta ricciae</name>
    <name type="common">Rotifer</name>
    <dbReference type="NCBI Taxonomy" id="249248"/>
    <lineage>
        <taxon>Eukaryota</taxon>
        <taxon>Metazoa</taxon>
        <taxon>Spiralia</taxon>
        <taxon>Gnathifera</taxon>
        <taxon>Rotifera</taxon>
        <taxon>Eurotatoria</taxon>
        <taxon>Bdelloidea</taxon>
        <taxon>Adinetida</taxon>
        <taxon>Adinetidae</taxon>
        <taxon>Adineta</taxon>
    </lineage>
</organism>
<comment type="caution">
    <text evidence="1">The sequence shown here is derived from an EMBL/GenBank/DDBJ whole genome shotgun (WGS) entry which is preliminary data.</text>
</comment>
<sequence length="163" mass="19055">MTTENFRFYIKVRTALNTPESVIHDELRSVYGEETPVLSTIEGWSKLFRDGREKTENKARAARPFAETTIENIVQVRLRIDDDPYMPIDGIHEQTNLSYGTVQRTISDHLKVRKITARYVCKDLNDLERAERVRICKKNFAKVHQGAWLLCDIITGDESWFRH</sequence>
<evidence type="ECO:0008006" key="5">
    <source>
        <dbReference type="Google" id="ProtNLM"/>
    </source>
</evidence>
<dbReference type="EMBL" id="CAJNOJ010001385">
    <property type="protein sequence ID" value="CAF1550336.1"/>
    <property type="molecule type" value="Genomic_DNA"/>
</dbReference>
<proteinExistence type="predicted"/>
<dbReference type="Proteomes" id="UP000663828">
    <property type="component" value="Unassembled WGS sequence"/>
</dbReference>
<dbReference type="Proteomes" id="UP000663852">
    <property type="component" value="Unassembled WGS sequence"/>
</dbReference>
<dbReference type="PANTHER" id="PTHR46060">
    <property type="entry name" value="MARINER MOS1 TRANSPOSASE-LIKE PROTEIN"/>
    <property type="match status" value="1"/>
</dbReference>
<name>A0A815X0J6_ADIRI</name>
<dbReference type="OrthoDB" id="10033972at2759"/>